<dbReference type="NCBIfam" id="TIGR03085">
    <property type="entry name" value="TIGR03085 family metal-binding protein"/>
    <property type="match status" value="1"/>
</dbReference>
<dbReference type="Proteomes" id="UP001499978">
    <property type="component" value="Unassembled WGS sequence"/>
</dbReference>
<evidence type="ECO:0000313" key="2">
    <source>
        <dbReference type="Proteomes" id="UP001499978"/>
    </source>
</evidence>
<organism evidence="1 2">
    <name type="scientific">Pilimelia columellifera subsp. columellifera</name>
    <dbReference type="NCBI Taxonomy" id="706583"/>
    <lineage>
        <taxon>Bacteria</taxon>
        <taxon>Bacillati</taxon>
        <taxon>Actinomycetota</taxon>
        <taxon>Actinomycetes</taxon>
        <taxon>Micromonosporales</taxon>
        <taxon>Micromonosporaceae</taxon>
        <taxon>Pilimelia</taxon>
    </lineage>
</organism>
<dbReference type="NCBIfam" id="TIGR03083">
    <property type="entry name" value="maleylpyruvate isomerase family mycothiol-dependent enzyme"/>
    <property type="match status" value="1"/>
</dbReference>
<dbReference type="InterPro" id="IPR017519">
    <property type="entry name" value="CHP03085"/>
</dbReference>
<dbReference type="InterPro" id="IPR034660">
    <property type="entry name" value="DinB/YfiT-like"/>
</dbReference>
<reference evidence="1 2" key="1">
    <citation type="journal article" date="2019" name="Int. J. Syst. Evol. Microbiol.">
        <title>The Global Catalogue of Microorganisms (GCM) 10K type strain sequencing project: providing services to taxonomists for standard genome sequencing and annotation.</title>
        <authorList>
            <consortium name="The Broad Institute Genomics Platform"/>
            <consortium name="The Broad Institute Genome Sequencing Center for Infectious Disease"/>
            <person name="Wu L."/>
            <person name="Ma J."/>
        </authorList>
    </citation>
    <scope>NUCLEOTIDE SEQUENCE [LARGE SCALE GENOMIC DNA]</scope>
    <source>
        <strain evidence="1 2">JCM 3367</strain>
    </source>
</reference>
<name>A0ABN3NA64_9ACTN</name>
<proteinExistence type="predicted"/>
<dbReference type="SUPFAM" id="SSF109854">
    <property type="entry name" value="DinB/YfiT-like putative metalloenzymes"/>
    <property type="match status" value="1"/>
</dbReference>
<dbReference type="EMBL" id="BAAARY010000004">
    <property type="protein sequence ID" value="GAA2517060.1"/>
    <property type="molecule type" value="Genomic_DNA"/>
</dbReference>
<comment type="caution">
    <text evidence="1">The sequence shown here is derived from an EMBL/GenBank/DDBJ whole genome shotgun (WGS) entry which is preliminary data.</text>
</comment>
<keyword evidence="2" id="KW-1185">Reference proteome</keyword>
<sequence length="209" mass="23197">MKRYARAERQTLADLLDRTGPDAPTLCKGWTTRDLAAHLVVRERRPDAAIGLVIPALRRHGDRVRAARARTPYPQLVDLVRQPPWWSPVSNPLIDPVANGLEMFVHHEDVLRAQPDWRPRELPTAYLAAIWAEVRSLARIVLRSYPAAVLLDAPGWGQTRAGAGGPKVRVVGAPPELLLVLVGRQRAALVELDGPAEQTERLRRANLGI</sequence>
<dbReference type="InterPro" id="IPR017517">
    <property type="entry name" value="Maleyloyr_isom"/>
</dbReference>
<accession>A0ABN3NA64</accession>
<evidence type="ECO:0000313" key="1">
    <source>
        <dbReference type="EMBL" id="GAA2517060.1"/>
    </source>
</evidence>
<gene>
    <name evidence="1" type="ORF">GCM10010201_12290</name>
</gene>
<dbReference type="RefSeq" id="WP_344169595.1">
    <property type="nucleotide sequence ID" value="NZ_BAAARY010000004.1"/>
</dbReference>
<protein>
    <submittedName>
        <fullName evidence="1">TIGR03085 family metal-binding protein</fullName>
    </submittedName>
</protein>